<accession>A0A080Z5D6</accession>
<organism evidence="2 3">
    <name type="scientific">Phytophthora nicotianae P1976</name>
    <dbReference type="NCBI Taxonomy" id="1317066"/>
    <lineage>
        <taxon>Eukaryota</taxon>
        <taxon>Sar</taxon>
        <taxon>Stramenopiles</taxon>
        <taxon>Oomycota</taxon>
        <taxon>Peronosporomycetes</taxon>
        <taxon>Peronosporales</taxon>
        <taxon>Peronosporaceae</taxon>
        <taxon>Phytophthora</taxon>
    </lineage>
</organism>
<gene>
    <name evidence="2" type="ORF">F444_20194</name>
</gene>
<dbReference type="Proteomes" id="UP000028582">
    <property type="component" value="Unassembled WGS sequence"/>
</dbReference>
<comment type="caution">
    <text evidence="2">The sequence shown here is derived from an EMBL/GenBank/DDBJ whole genome shotgun (WGS) entry which is preliminary data.</text>
</comment>
<evidence type="ECO:0000313" key="3">
    <source>
        <dbReference type="Proteomes" id="UP000028582"/>
    </source>
</evidence>
<dbReference type="EMBL" id="ANJA01003707">
    <property type="protein sequence ID" value="ETO61847.1"/>
    <property type="molecule type" value="Genomic_DNA"/>
</dbReference>
<sequence>MSSARALNLSISLVNIRRQGRSHKKKPGGSWPGRSPNVERDHVAAYNQLSKMYIGERSMYTDEQTLLGKKVYILL</sequence>
<evidence type="ECO:0000313" key="2">
    <source>
        <dbReference type="EMBL" id="ETO61847.1"/>
    </source>
</evidence>
<feature type="region of interest" description="Disordered" evidence="1">
    <location>
        <begin position="18"/>
        <end position="38"/>
    </location>
</feature>
<evidence type="ECO:0000256" key="1">
    <source>
        <dbReference type="SAM" id="MobiDB-lite"/>
    </source>
</evidence>
<name>A0A080Z5D6_PHYNI</name>
<reference evidence="2 3" key="1">
    <citation type="submission" date="2013-11" db="EMBL/GenBank/DDBJ databases">
        <title>The Genome Sequence of Phytophthora parasitica P1976.</title>
        <authorList>
            <consortium name="The Broad Institute Genomics Platform"/>
            <person name="Russ C."/>
            <person name="Tyler B."/>
            <person name="Panabieres F."/>
            <person name="Shan W."/>
            <person name="Tripathy S."/>
            <person name="Grunwald N."/>
            <person name="Machado M."/>
            <person name="Johnson C.S."/>
            <person name="Walker B."/>
            <person name="Young S."/>
            <person name="Zeng Q."/>
            <person name="Gargeya S."/>
            <person name="Fitzgerald M."/>
            <person name="Haas B."/>
            <person name="Abouelleil A."/>
            <person name="Allen A.W."/>
            <person name="Alvarado L."/>
            <person name="Arachchi H.M."/>
            <person name="Berlin A.M."/>
            <person name="Chapman S.B."/>
            <person name="Gainer-Dewar J."/>
            <person name="Goldberg J."/>
            <person name="Griggs A."/>
            <person name="Gujja S."/>
            <person name="Hansen M."/>
            <person name="Howarth C."/>
            <person name="Imamovic A."/>
            <person name="Ireland A."/>
            <person name="Larimer J."/>
            <person name="McCowan C."/>
            <person name="Murphy C."/>
            <person name="Pearson M."/>
            <person name="Poon T.W."/>
            <person name="Priest M."/>
            <person name="Roberts A."/>
            <person name="Saif S."/>
            <person name="Shea T."/>
            <person name="Sisk P."/>
            <person name="Sykes S."/>
            <person name="Wortman J."/>
            <person name="Nusbaum C."/>
            <person name="Birren B."/>
        </authorList>
    </citation>
    <scope>NUCLEOTIDE SEQUENCE [LARGE SCALE GENOMIC DNA]</scope>
    <source>
        <strain evidence="2 3">P1976</strain>
    </source>
</reference>
<feature type="compositionally biased region" description="Basic residues" evidence="1">
    <location>
        <begin position="18"/>
        <end position="27"/>
    </location>
</feature>
<protein>
    <submittedName>
        <fullName evidence="2">Uncharacterized protein</fullName>
    </submittedName>
</protein>
<dbReference type="AlphaFoldDB" id="A0A080Z5D6"/>
<proteinExistence type="predicted"/>